<feature type="chain" id="PRO_5012395213" description="Mid2 domain-containing protein" evidence="3">
    <location>
        <begin position="23"/>
        <end position="321"/>
    </location>
</feature>
<evidence type="ECO:0000256" key="1">
    <source>
        <dbReference type="SAM" id="MobiDB-lite"/>
    </source>
</evidence>
<dbReference type="GeneID" id="63806643"/>
<gene>
    <name evidence="4" type="ORF">DL89DRAFT_289737</name>
</gene>
<keyword evidence="2" id="KW-0472">Membrane</keyword>
<dbReference type="EMBL" id="MCFD01000001">
    <property type="protein sequence ID" value="ORX74106.1"/>
    <property type="molecule type" value="Genomic_DNA"/>
</dbReference>
<feature type="transmembrane region" description="Helical" evidence="2">
    <location>
        <begin position="251"/>
        <end position="275"/>
    </location>
</feature>
<name>A0A1Y1WLP4_9FUNG</name>
<dbReference type="AlphaFoldDB" id="A0A1Y1WLP4"/>
<feature type="compositionally biased region" description="Low complexity" evidence="1">
    <location>
        <begin position="180"/>
        <end position="197"/>
    </location>
</feature>
<evidence type="ECO:0000313" key="4">
    <source>
        <dbReference type="EMBL" id="ORX74106.1"/>
    </source>
</evidence>
<accession>A0A1Y1WLP4</accession>
<evidence type="ECO:0000256" key="3">
    <source>
        <dbReference type="SAM" id="SignalP"/>
    </source>
</evidence>
<protein>
    <recommendedName>
        <fullName evidence="6">Mid2 domain-containing protein</fullName>
    </recommendedName>
</protein>
<feature type="region of interest" description="Disordered" evidence="1">
    <location>
        <begin position="175"/>
        <end position="239"/>
    </location>
</feature>
<dbReference type="OrthoDB" id="5564312at2759"/>
<keyword evidence="2" id="KW-1133">Transmembrane helix</keyword>
<organism evidence="4 5">
    <name type="scientific">Linderina pennispora</name>
    <dbReference type="NCBI Taxonomy" id="61395"/>
    <lineage>
        <taxon>Eukaryota</taxon>
        <taxon>Fungi</taxon>
        <taxon>Fungi incertae sedis</taxon>
        <taxon>Zoopagomycota</taxon>
        <taxon>Kickxellomycotina</taxon>
        <taxon>Kickxellomycetes</taxon>
        <taxon>Kickxellales</taxon>
        <taxon>Kickxellaceae</taxon>
        <taxon>Linderina</taxon>
    </lineage>
</organism>
<keyword evidence="2" id="KW-0812">Transmembrane</keyword>
<proteinExistence type="predicted"/>
<feature type="compositionally biased region" description="Acidic residues" evidence="1">
    <location>
        <begin position="203"/>
        <end position="215"/>
    </location>
</feature>
<evidence type="ECO:0000256" key="2">
    <source>
        <dbReference type="SAM" id="Phobius"/>
    </source>
</evidence>
<keyword evidence="3" id="KW-0732">Signal</keyword>
<evidence type="ECO:0008006" key="6">
    <source>
        <dbReference type="Google" id="ProtNLM"/>
    </source>
</evidence>
<comment type="caution">
    <text evidence="4">The sequence shown here is derived from an EMBL/GenBank/DDBJ whole genome shotgun (WGS) entry which is preliminary data.</text>
</comment>
<feature type="signal peptide" evidence="3">
    <location>
        <begin position="1"/>
        <end position="22"/>
    </location>
</feature>
<dbReference type="RefSeq" id="XP_040747317.1">
    <property type="nucleotide sequence ID" value="XM_040889995.1"/>
</dbReference>
<keyword evidence="5" id="KW-1185">Reference proteome</keyword>
<reference evidence="4 5" key="1">
    <citation type="submission" date="2016-07" db="EMBL/GenBank/DDBJ databases">
        <title>Pervasive Adenine N6-methylation of Active Genes in Fungi.</title>
        <authorList>
            <consortium name="DOE Joint Genome Institute"/>
            <person name="Mondo S.J."/>
            <person name="Dannebaum R.O."/>
            <person name="Kuo R.C."/>
            <person name="Labutti K."/>
            <person name="Haridas S."/>
            <person name="Kuo A."/>
            <person name="Salamov A."/>
            <person name="Ahrendt S.R."/>
            <person name="Lipzen A."/>
            <person name="Sullivan W."/>
            <person name="Andreopoulos W.B."/>
            <person name="Clum A."/>
            <person name="Lindquist E."/>
            <person name="Daum C."/>
            <person name="Ramamoorthy G.K."/>
            <person name="Gryganskyi A."/>
            <person name="Culley D."/>
            <person name="Magnuson J.K."/>
            <person name="James T.Y."/>
            <person name="O'Malley M.A."/>
            <person name="Stajich J.E."/>
            <person name="Spatafora J.W."/>
            <person name="Visel A."/>
            <person name="Grigoriev I.V."/>
        </authorList>
    </citation>
    <scope>NUCLEOTIDE SEQUENCE [LARGE SCALE GENOMIC DNA]</scope>
    <source>
        <strain evidence="4 5">ATCC 12442</strain>
    </source>
</reference>
<evidence type="ECO:0000313" key="5">
    <source>
        <dbReference type="Proteomes" id="UP000193922"/>
    </source>
</evidence>
<dbReference type="Proteomes" id="UP000193922">
    <property type="component" value="Unassembled WGS sequence"/>
</dbReference>
<sequence length="321" mass="33979">MNARIVAFLVFYIAAAAHTCLAQYNATGHLVRRQNAGCEAGKTYCEQFGCLATSACPEVCTNRKDRTSCNFSVEGHGCRWESEACVVDVQCKVNPDGSCPQFCVGCGEFQCVNLGLSCPLPCAVRMESGCNTAMLYNGVSCKWQGGKCSPWNALEDKPLAAGFVVATQDFVTGSAASRTQESTQENLLESSLESSQEPTVESSTDELSTEAEDSLDASSELDSASEEEDSASSTAQFEGVNSTVASRSSGLGAGPIVGIAIGSLAIIGLVSWIVLYKVTKNRRGAADSYLDIDKHNPGQDPYGSKVDLITTAAELAHMGRR</sequence>